<dbReference type="InterPro" id="IPR020084">
    <property type="entry name" value="NUDIX_hydrolase_CS"/>
</dbReference>
<dbReference type="KEGG" id="fpn:ABE65_005565"/>
<dbReference type="SUPFAM" id="SSF55811">
    <property type="entry name" value="Nudix"/>
    <property type="match status" value="1"/>
</dbReference>
<proteinExistence type="inferred from homology"/>
<evidence type="ECO:0000256" key="2">
    <source>
        <dbReference type="ARBA" id="ARBA00022801"/>
    </source>
</evidence>
<dbReference type="PROSITE" id="PS00893">
    <property type="entry name" value="NUDIX_BOX"/>
    <property type="match status" value="1"/>
</dbReference>
<gene>
    <name evidence="5" type="ORF">ABE65_005565</name>
</gene>
<dbReference type="InterPro" id="IPR020476">
    <property type="entry name" value="Nudix_hydrolase"/>
</dbReference>
<dbReference type="AlphaFoldDB" id="A0A160ILP1"/>
<evidence type="ECO:0000313" key="6">
    <source>
        <dbReference type="Proteomes" id="UP000076623"/>
    </source>
</evidence>
<dbReference type="PROSITE" id="PS51462">
    <property type="entry name" value="NUDIX"/>
    <property type="match status" value="1"/>
</dbReference>
<dbReference type="GO" id="GO:0016787">
    <property type="term" value="F:hydrolase activity"/>
    <property type="evidence" value="ECO:0007669"/>
    <property type="project" value="UniProtKB-KW"/>
</dbReference>
<comment type="cofactor">
    <cofactor evidence="1">
        <name>Mg(2+)</name>
        <dbReference type="ChEBI" id="CHEBI:18420"/>
    </cofactor>
</comment>
<dbReference type="InterPro" id="IPR000086">
    <property type="entry name" value="NUDIX_hydrolase_dom"/>
</dbReference>
<evidence type="ECO:0000259" key="4">
    <source>
        <dbReference type="PROSITE" id="PS51462"/>
    </source>
</evidence>
<organism evidence="5 6">
    <name type="scientific">Fictibacillus phosphorivorans</name>
    <dbReference type="NCBI Taxonomy" id="1221500"/>
    <lineage>
        <taxon>Bacteria</taxon>
        <taxon>Bacillati</taxon>
        <taxon>Bacillota</taxon>
        <taxon>Bacilli</taxon>
        <taxon>Bacillales</taxon>
        <taxon>Fictibacillaceae</taxon>
        <taxon>Fictibacillus</taxon>
    </lineage>
</organism>
<sequence>MLAQGVVIHEGQILLVQQKVKRGDIVWNFPGGGVEEGENFEQACIREVLEETGYTVKIIKSLIHRKEKQTFLCELISGTLTIEDDEDILDVRWIDLNDETYFDAVSKPVVEMVLKTMEVV</sequence>
<dbReference type="PANTHER" id="PTHR43046:SF14">
    <property type="entry name" value="MUTT_NUDIX FAMILY PROTEIN"/>
    <property type="match status" value="1"/>
</dbReference>
<accession>A0A160ILP1</accession>
<dbReference type="PRINTS" id="PR00502">
    <property type="entry name" value="NUDIXFAMILY"/>
</dbReference>
<evidence type="ECO:0000256" key="3">
    <source>
        <dbReference type="RuleBase" id="RU003476"/>
    </source>
</evidence>
<keyword evidence="6" id="KW-1185">Reference proteome</keyword>
<dbReference type="EMBL" id="CP015378">
    <property type="protein sequence ID" value="ANC76302.1"/>
    <property type="molecule type" value="Genomic_DNA"/>
</dbReference>
<dbReference type="RefSeq" id="WP_066392220.1">
    <property type="nucleotide sequence ID" value="NZ_CP015378.1"/>
</dbReference>
<dbReference type="CDD" id="cd02883">
    <property type="entry name" value="NUDIX_Hydrolase"/>
    <property type="match status" value="1"/>
</dbReference>
<dbReference type="STRING" id="1221500.ABE65_005565"/>
<dbReference type="Gene3D" id="3.90.79.10">
    <property type="entry name" value="Nucleoside Triphosphate Pyrophosphohydrolase"/>
    <property type="match status" value="1"/>
</dbReference>
<dbReference type="InterPro" id="IPR015797">
    <property type="entry name" value="NUDIX_hydrolase-like_dom_sf"/>
</dbReference>
<dbReference type="Proteomes" id="UP000076623">
    <property type="component" value="Chromosome"/>
</dbReference>
<reference evidence="5 6" key="1">
    <citation type="submission" date="2016-04" db="EMBL/GenBank/DDBJ databases">
        <title>Complete genome sequence of Fictibacillus phosphorivorans G25-29, a strain toxic to nematodes.</title>
        <authorList>
            <person name="Zheng Z."/>
        </authorList>
    </citation>
    <scope>NUCLEOTIDE SEQUENCE [LARGE SCALE GENOMIC DNA]</scope>
    <source>
        <strain evidence="5 6">G25-29</strain>
    </source>
</reference>
<comment type="similarity">
    <text evidence="3">Belongs to the Nudix hydrolase family.</text>
</comment>
<dbReference type="PANTHER" id="PTHR43046">
    <property type="entry name" value="GDP-MANNOSE MANNOSYL HYDROLASE"/>
    <property type="match status" value="1"/>
</dbReference>
<evidence type="ECO:0000313" key="5">
    <source>
        <dbReference type="EMBL" id="ANC76302.1"/>
    </source>
</evidence>
<dbReference type="Pfam" id="PF00293">
    <property type="entry name" value="NUDIX"/>
    <property type="match status" value="1"/>
</dbReference>
<protein>
    <recommendedName>
        <fullName evidence="4">Nudix hydrolase domain-containing protein</fullName>
    </recommendedName>
</protein>
<feature type="domain" description="Nudix hydrolase" evidence="4">
    <location>
        <begin position="1"/>
        <end position="118"/>
    </location>
</feature>
<name>A0A160ILP1_9BACL</name>
<evidence type="ECO:0000256" key="1">
    <source>
        <dbReference type="ARBA" id="ARBA00001946"/>
    </source>
</evidence>
<keyword evidence="2 3" id="KW-0378">Hydrolase</keyword>